<evidence type="ECO:0000313" key="3">
    <source>
        <dbReference type="EMBL" id="MDY0407792.1"/>
    </source>
</evidence>
<keyword evidence="3" id="KW-0449">Lipoprotein</keyword>
<keyword evidence="4" id="KW-1185">Reference proteome</keyword>
<name>A0ABU5CN48_9BACI</name>
<evidence type="ECO:0000256" key="2">
    <source>
        <dbReference type="SAM" id="SignalP"/>
    </source>
</evidence>
<dbReference type="PROSITE" id="PS51257">
    <property type="entry name" value="PROKAR_LIPOPROTEIN"/>
    <property type="match status" value="1"/>
</dbReference>
<organism evidence="3 4">
    <name type="scientific">Paracerasibacillus soli</name>
    <dbReference type="NCBI Taxonomy" id="480284"/>
    <lineage>
        <taxon>Bacteria</taxon>
        <taxon>Bacillati</taxon>
        <taxon>Bacillota</taxon>
        <taxon>Bacilli</taxon>
        <taxon>Bacillales</taxon>
        <taxon>Bacillaceae</taxon>
        <taxon>Paracerasibacillus</taxon>
    </lineage>
</organism>
<gene>
    <name evidence="3" type="ORF">RWD45_03175</name>
</gene>
<feature type="chain" id="PRO_5045411730" evidence="2">
    <location>
        <begin position="18"/>
        <end position="215"/>
    </location>
</feature>
<feature type="signal peptide" evidence="2">
    <location>
        <begin position="1"/>
        <end position="17"/>
    </location>
</feature>
<dbReference type="InterPro" id="IPR014247">
    <property type="entry name" value="Spore_lipoprot_YhcN/YlaJ"/>
</dbReference>
<feature type="compositionally biased region" description="Basic and acidic residues" evidence="1">
    <location>
        <begin position="49"/>
        <end position="63"/>
    </location>
</feature>
<accession>A0ABU5CN48</accession>
<evidence type="ECO:0000256" key="1">
    <source>
        <dbReference type="SAM" id="MobiDB-lite"/>
    </source>
</evidence>
<keyword evidence="2" id="KW-0732">Signal</keyword>
<comment type="caution">
    <text evidence="3">The sequence shown here is derived from an EMBL/GenBank/DDBJ whole genome shotgun (WGS) entry which is preliminary data.</text>
</comment>
<feature type="compositionally biased region" description="Basic and acidic residues" evidence="1">
    <location>
        <begin position="71"/>
        <end position="85"/>
    </location>
</feature>
<evidence type="ECO:0000313" key="4">
    <source>
        <dbReference type="Proteomes" id="UP001275315"/>
    </source>
</evidence>
<dbReference type="InterPro" id="IPR019076">
    <property type="entry name" value="Spore_lipoprot_YhcN/YlaJ-like"/>
</dbReference>
<dbReference type="Proteomes" id="UP001275315">
    <property type="component" value="Unassembled WGS sequence"/>
</dbReference>
<dbReference type="NCBIfam" id="TIGR02898">
    <property type="entry name" value="spore_YhcN_YlaJ"/>
    <property type="match status" value="1"/>
</dbReference>
<dbReference type="RefSeq" id="WP_320378575.1">
    <property type="nucleotide sequence ID" value="NZ_JAWDIQ010000001.1"/>
</dbReference>
<sequence length="215" mass="24370">MKRKVISLAAVATIALAGCNANNDGATNNKGTNNGAEPTRYHQNANDNVIDRNMERTGYRGNDRFNGSNRYNDDNYNTRDVRNDNRGNVNNNTRYDVAKEAADRIVRDVPEIDRAYVLTTNNNAYVAAQLDTNDNRDGVKDKNNNGDKLTDSVKRKVSDIVKSVDNRIDNVYVSTNPDFYNLTNNYVDDMDQGRPVRGFFDQFGNMIERLFPQNR</sequence>
<reference evidence="3 4" key="1">
    <citation type="submission" date="2023-10" db="EMBL/GenBank/DDBJ databases">
        <title>Virgibacillus soli CC-YMP-6 genome.</title>
        <authorList>
            <person name="Miliotis G."/>
            <person name="Sengupta P."/>
            <person name="Hameed A."/>
            <person name="Chuvochina M."/>
            <person name="Mcdonagh F."/>
            <person name="Simpson A.C."/>
            <person name="Singh N.K."/>
            <person name="Rekha P.D."/>
            <person name="Raman K."/>
            <person name="Hugenholtz P."/>
            <person name="Venkateswaran K."/>
        </authorList>
    </citation>
    <scope>NUCLEOTIDE SEQUENCE [LARGE SCALE GENOMIC DNA]</scope>
    <source>
        <strain evidence="3 4">CC-YMP-6</strain>
    </source>
</reference>
<feature type="region of interest" description="Disordered" evidence="1">
    <location>
        <begin position="20"/>
        <end position="91"/>
    </location>
</feature>
<dbReference type="EMBL" id="JAWDIQ010000001">
    <property type="protein sequence ID" value="MDY0407792.1"/>
    <property type="molecule type" value="Genomic_DNA"/>
</dbReference>
<proteinExistence type="predicted"/>
<protein>
    <submittedName>
        <fullName evidence="3">YhcN/YlaJ family sporulation lipoprotein</fullName>
    </submittedName>
</protein>
<feature type="compositionally biased region" description="Low complexity" evidence="1">
    <location>
        <begin position="20"/>
        <end position="36"/>
    </location>
</feature>
<dbReference type="Pfam" id="PF09580">
    <property type="entry name" value="Spore_YhcN_YlaJ"/>
    <property type="match status" value="1"/>
</dbReference>